<feature type="transmembrane region" description="Helical" evidence="2">
    <location>
        <begin position="56"/>
        <end position="74"/>
    </location>
</feature>
<dbReference type="Gene3D" id="1.10.167.10">
    <property type="entry name" value="Regulator of G-protein Signalling 4, domain 2"/>
    <property type="match status" value="1"/>
</dbReference>
<reference evidence="4" key="1">
    <citation type="submission" date="2022-08" db="EMBL/GenBank/DDBJ databases">
        <title>Novel sulphate-reducing endosymbionts in the free-living metamonad Anaeramoeba.</title>
        <authorList>
            <person name="Jerlstrom-Hultqvist J."/>
            <person name="Cepicka I."/>
            <person name="Gallot-Lavallee L."/>
            <person name="Salas-Leiva D."/>
            <person name="Curtis B.A."/>
            <person name="Zahonova K."/>
            <person name="Pipaliya S."/>
            <person name="Dacks J."/>
            <person name="Roger A.J."/>
        </authorList>
    </citation>
    <scope>NUCLEOTIDE SEQUENCE</scope>
    <source>
        <strain evidence="4">Busselton2</strain>
    </source>
</reference>
<keyword evidence="2" id="KW-0472">Membrane</keyword>
<accession>A0AAV7Z773</accession>
<feature type="compositionally biased region" description="Acidic residues" evidence="1">
    <location>
        <begin position="442"/>
        <end position="452"/>
    </location>
</feature>
<feature type="compositionally biased region" description="Acidic residues" evidence="1">
    <location>
        <begin position="531"/>
        <end position="542"/>
    </location>
</feature>
<dbReference type="InterPro" id="IPR044926">
    <property type="entry name" value="RGS_subdomain_2"/>
</dbReference>
<feature type="transmembrane region" description="Helical" evidence="2">
    <location>
        <begin position="226"/>
        <end position="244"/>
    </location>
</feature>
<dbReference type="Proteomes" id="UP001146793">
    <property type="component" value="Unassembled WGS sequence"/>
</dbReference>
<dbReference type="PROSITE" id="PS50132">
    <property type="entry name" value="RGS"/>
    <property type="match status" value="1"/>
</dbReference>
<dbReference type="SUPFAM" id="SSF48097">
    <property type="entry name" value="Regulator of G-protein signaling, RGS"/>
    <property type="match status" value="1"/>
</dbReference>
<dbReference type="PRINTS" id="PR01301">
    <property type="entry name" value="RGSPROTEIN"/>
</dbReference>
<feature type="region of interest" description="Disordered" evidence="1">
    <location>
        <begin position="438"/>
        <end position="582"/>
    </location>
</feature>
<dbReference type="AlphaFoldDB" id="A0AAV7Z773"/>
<sequence length="582" mass="68825">MKRRNVSPINVRSKTLTSLFTFASMAFLLVLGYYDSSRYKYACQLALVTTFFHQTFTIWIYVVQAWRINFIYLLNKEKLYSIKRFIKKVNIETTTSKERKTSKYNEEKENGIVNSTVESQFWEGMIDEEDNGEIDKKFEKVERKFYRKRTQISGKYMFYAILVHFLFMFLLIAVVQLADTITKEENGSCDYGFLYLPSISVLSLGQTLLYAYYLFKIWKIKDNFKIRNQLIMIFLTCLTTTVVMSSKKRISKLLMWQWPFAFIIVAQYLIILGYPLWLSRTPYTLNKEREKNKKDNEETIQQFTQILNNKNKSKYFFKFLQLDYSIENLLFYQAVSSFEKINPNKKKKKKYCEQIIKTFVHFNARLEVNLEHSTRTSTIELAEKDPTNPSCFEEAKNKIFFLMYSGSYPNFINSKQYYEMMIEIDQIHIEIGGERDLQLNPLDDDHENDDHENESQNINEINNESENQQETENEDDNTDDENSDDHDRNQNQSNSDSESSEKKNQQDNEIDDQNQEDENKSLKDIQKDESENQQDTENEIDNSDVKNSDDHDRNQNQSNSDSESSEKKKTSSETSDSDSHSD</sequence>
<feature type="compositionally biased region" description="Low complexity" evidence="1">
    <location>
        <begin position="455"/>
        <end position="466"/>
    </location>
</feature>
<feature type="compositionally biased region" description="Acidic residues" evidence="1">
    <location>
        <begin position="467"/>
        <end position="484"/>
    </location>
</feature>
<dbReference type="PANTHER" id="PTHR10845">
    <property type="entry name" value="REGULATOR OF G PROTEIN SIGNALING"/>
    <property type="match status" value="1"/>
</dbReference>
<gene>
    <name evidence="4" type="ORF">M0812_18946</name>
</gene>
<keyword evidence="2" id="KW-1133">Transmembrane helix</keyword>
<evidence type="ECO:0000256" key="2">
    <source>
        <dbReference type="SAM" id="Phobius"/>
    </source>
</evidence>
<proteinExistence type="predicted"/>
<dbReference type="PANTHER" id="PTHR10845:SF192">
    <property type="entry name" value="DOUBLE HIT, ISOFORM B"/>
    <property type="match status" value="1"/>
</dbReference>
<evidence type="ECO:0000313" key="4">
    <source>
        <dbReference type="EMBL" id="KAJ3436879.1"/>
    </source>
</evidence>
<feature type="compositionally biased region" description="Basic and acidic residues" evidence="1">
    <location>
        <begin position="517"/>
        <end position="530"/>
    </location>
</feature>
<feature type="transmembrane region" description="Helical" evidence="2">
    <location>
        <begin position="193"/>
        <end position="214"/>
    </location>
</feature>
<dbReference type="SMART" id="SM00315">
    <property type="entry name" value="RGS"/>
    <property type="match status" value="1"/>
</dbReference>
<keyword evidence="2" id="KW-0812">Transmembrane</keyword>
<comment type="caution">
    <text evidence="4">The sequence shown here is derived from an EMBL/GenBank/DDBJ whole genome shotgun (WGS) entry which is preliminary data.</text>
</comment>
<protein>
    <submittedName>
        <fullName evidence="4">Regulator of g protein signaling</fullName>
    </submittedName>
</protein>
<feature type="compositionally biased region" description="Basic and acidic residues" evidence="1">
    <location>
        <begin position="543"/>
        <end position="554"/>
    </location>
</feature>
<name>A0AAV7Z773_9EUKA</name>
<dbReference type="InterPro" id="IPR016137">
    <property type="entry name" value="RGS"/>
</dbReference>
<dbReference type="Pfam" id="PF00615">
    <property type="entry name" value="RGS"/>
    <property type="match status" value="1"/>
</dbReference>
<dbReference type="EMBL" id="JANTQA010000036">
    <property type="protein sequence ID" value="KAJ3436879.1"/>
    <property type="molecule type" value="Genomic_DNA"/>
</dbReference>
<dbReference type="InterPro" id="IPR036305">
    <property type="entry name" value="RGS_sf"/>
</dbReference>
<feature type="transmembrane region" description="Helical" evidence="2">
    <location>
        <begin position="156"/>
        <end position="178"/>
    </location>
</feature>
<evidence type="ECO:0000313" key="5">
    <source>
        <dbReference type="Proteomes" id="UP001146793"/>
    </source>
</evidence>
<organism evidence="4 5">
    <name type="scientific">Anaeramoeba flamelloides</name>
    <dbReference type="NCBI Taxonomy" id="1746091"/>
    <lineage>
        <taxon>Eukaryota</taxon>
        <taxon>Metamonada</taxon>
        <taxon>Anaeramoebidae</taxon>
        <taxon>Anaeramoeba</taxon>
    </lineage>
</organism>
<evidence type="ECO:0000259" key="3">
    <source>
        <dbReference type="PROSITE" id="PS50132"/>
    </source>
</evidence>
<feature type="transmembrane region" description="Helical" evidence="2">
    <location>
        <begin position="256"/>
        <end position="277"/>
    </location>
</feature>
<evidence type="ECO:0000256" key="1">
    <source>
        <dbReference type="SAM" id="MobiDB-lite"/>
    </source>
</evidence>
<feature type="compositionally biased region" description="Basic and acidic residues" evidence="1">
    <location>
        <begin position="564"/>
        <end position="582"/>
    </location>
</feature>
<feature type="domain" description="RGS" evidence="3">
    <location>
        <begin position="302"/>
        <end position="421"/>
    </location>
</feature>